<keyword evidence="1" id="KW-0732">Signal</keyword>
<evidence type="ECO:0000313" key="3">
    <source>
        <dbReference type="Proteomes" id="UP000239735"/>
    </source>
</evidence>
<feature type="signal peptide" evidence="1">
    <location>
        <begin position="1"/>
        <end position="27"/>
    </location>
</feature>
<evidence type="ECO:0000256" key="1">
    <source>
        <dbReference type="SAM" id="SignalP"/>
    </source>
</evidence>
<keyword evidence="2" id="KW-0456">Lyase</keyword>
<dbReference type="EMBL" id="OKRB01000086">
    <property type="protein sequence ID" value="SPE20934.1"/>
    <property type="molecule type" value="Genomic_DNA"/>
</dbReference>
<proteinExistence type="predicted"/>
<evidence type="ECO:0000313" key="2">
    <source>
        <dbReference type="EMBL" id="SPE20934.1"/>
    </source>
</evidence>
<sequence>MRLYSRNARFPLLAFAAALGLSPIASAKVIGMNVIAKPLTRERITTLPKKQQKAWLEYLERSEKQKAVDKQTLVDEQKAAGNTNPKHASSGRGMFALRAEHAPEWWTSDEAIKDAHNIMTYQVADGGWSKNIDMVSKPRAPGDLYDAENENRFPDTADFDKPVDPSWHYIATLDNDSTWTQIRFLARVTTALLDAHRDADAAPFRASAERGVEFLLNSQYPNGGWPQVWPLEGGYHDAITINDDAMLHAVEILRDVAEGAPDYKFLPPSLVKRAGPAAQRGIDCLLKLQIVENGVKTAWAQQYDPLTLEPTSARNYEMASLTSDESFPVVEFFMSLPDPTPAEVAAVHAACAWFTKVEILGYRYGSGNFMADRSSPDGRRLVAVAGAGPLWSRYYQIGTDKPIFGDRDKTIHDDVSELSRERRNGYSWFNSQGVAVLNEYKTWAQAHPR</sequence>
<reference evidence="3" key="1">
    <citation type="submission" date="2018-02" db="EMBL/GenBank/DDBJ databases">
        <authorList>
            <person name="Hausmann B."/>
        </authorList>
    </citation>
    <scope>NUCLEOTIDE SEQUENCE [LARGE SCALE GENOMIC DNA]</scope>
    <source>
        <strain evidence="3">Peat soil MAG SbA5</strain>
    </source>
</reference>
<dbReference type="AlphaFoldDB" id="A0A2N9LD02"/>
<gene>
    <name evidence="2" type="ORF">SBA5_30139</name>
</gene>
<dbReference type="Proteomes" id="UP000239735">
    <property type="component" value="Unassembled WGS sequence"/>
</dbReference>
<protein>
    <submittedName>
        <fullName evidence="2">Pectate lyase</fullName>
    </submittedName>
</protein>
<accession>A0A2N9LD02</accession>
<organism evidence="2 3">
    <name type="scientific">Candidatus Sulfuritelmatomonas gaucii</name>
    <dbReference type="NCBI Taxonomy" id="2043161"/>
    <lineage>
        <taxon>Bacteria</taxon>
        <taxon>Pseudomonadati</taxon>
        <taxon>Acidobacteriota</taxon>
        <taxon>Terriglobia</taxon>
        <taxon>Terriglobales</taxon>
        <taxon>Acidobacteriaceae</taxon>
        <taxon>Candidatus Sulfuritelmatomonas</taxon>
    </lineage>
</organism>
<dbReference type="Gene3D" id="1.50.10.20">
    <property type="match status" value="1"/>
</dbReference>
<feature type="chain" id="PRO_5014854302" evidence="1">
    <location>
        <begin position="28"/>
        <end position="449"/>
    </location>
</feature>
<dbReference type="InterPro" id="IPR012669">
    <property type="entry name" value="Pectate_lyase"/>
</dbReference>
<dbReference type="OrthoDB" id="9804686at2"/>
<dbReference type="Pfam" id="PF09492">
    <property type="entry name" value="Pec_lyase"/>
    <property type="match status" value="1"/>
</dbReference>
<name>A0A2N9LD02_9BACT</name>
<dbReference type="NCBIfam" id="TIGR02474">
    <property type="entry name" value="pec_lyase"/>
    <property type="match status" value="1"/>
</dbReference>
<dbReference type="GO" id="GO:0016829">
    <property type="term" value="F:lyase activity"/>
    <property type="evidence" value="ECO:0007669"/>
    <property type="project" value="UniProtKB-KW"/>
</dbReference>
<dbReference type="SUPFAM" id="SSF81853">
    <property type="entry name" value="Family 10 polysaccharide lyase"/>
    <property type="match status" value="1"/>
</dbReference>